<accession>A0A0A2XQJ3</accession>
<organism evidence="4 5">
    <name type="scientific">Gallibacterium anatis</name>
    <dbReference type="NCBI Taxonomy" id="750"/>
    <lineage>
        <taxon>Bacteria</taxon>
        <taxon>Pseudomonadati</taxon>
        <taxon>Pseudomonadota</taxon>
        <taxon>Gammaproteobacteria</taxon>
        <taxon>Pasteurellales</taxon>
        <taxon>Pasteurellaceae</taxon>
        <taxon>Gallibacterium</taxon>
    </lineage>
</organism>
<dbReference type="GO" id="GO:0003677">
    <property type="term" value="F:DNA binding"/>
    <property type="evidence" value="ECO:0007669"/>
    <property type="project" value="UniProtKB-KW"/>
</dbReference>
<dbReference type="Proteomes" id="UP000030526">
    <property type="component" value="Unassembled WGS sequence"/>
</dbReference>
<evidence type="ECO:0000313" key="4">
    <source>
        <dbReference type="EMBL" id="KGQ34478.1"/>
    </source>
</evidence>
<evidence type="ECO:0000313" key="5">
    <source>
        <dbReference type="Proteomes" id="UP000030526"/>
    </source>
</evidence>
<dbReference type="EMBL" id="JPXS01000005">
    <property type="protein sequence ID" value="KGQ34478.1"/>
    <property type="molecule type" value="Genomic_DNA"/>
</dbReference>
<dbReference type="Gene3D" id="3.90.220.20">
    <property type="entry name" value="DNA methylase specificity domains"/>
    <property type="match status" value="2"/>
</dbReference>
<keyword evidence="2" id="KW-0238">DNA-binding</keyword>
<dbReference type="GO" id="GO:0009307">
    <property type="term" value="P:DNA restriction-modification system"/>
    <property type="evidence" value="ECO:0007669"/>
    <property type="project" value="UniProtKB-KW"/>
</dbReference>
<dbReference type="RefSeq" id="WP_039083216.1">
    <property type="nucleotide sequence ID" value="NZ_JPXS01000005.1"/>
</dbReference>
<gene>
    <name evidence="4" type="ORF">JP32_00540</name>
</gene>
<keyword evidence="3" id="KW-0175">Coiled coil</keyword>
<name>A0A0A2XQJ3_9PAST</name>
<protein>
    <submittedName>
        <fullName evidence="4">Uncharacterized protein</fullName>
    </submittedName>
</protein>
<evidence type="ECO:0000256" key="2">
    <source>
        <dbReference type="ARBA" id="ARBA00023125"/>
    </source>
</evidence>
<keyword evidence="1" id="KW-0680">Restriction system</keyword>
<comment type="caution">
    <text evidence="4">The sequence shown here is derived from an EMBL/GenBank/DDBJ whole genome shotgun (WGS) entry which is preliminary data.</text>
</comment>
<evidence type="ECO:0000256" key="1">
    <source>
        <dbReference type="ARBA" id="ARBA00022747"/>
    </source>
</evidence>
<dbReference type="SUPFAM" id="SSF116734">
    <property type="entry name" value="DNA methylase specificity domain"/>
    <property type="match status" value="2"/>
</dbReference>
<reference evidence="4 5" key="1">
    <citation type="submission" date="2014-08" db="EMBL/GenBank/DDBJ databases">
        <title>Chaperone-usher fimbriae in a diverse selection of Gallibacterium genomes.</title>
        <authorList>
            <person name="Kudirkiene E."/>
            <person name="Bager R.J."/>
            <person name="Johnson T.J."/>
            <person name="Bojesen A.M."/>
        </authorList>
    </citation>
    <scope>NUCLEOTIDE SEQUENCE [LARGE SCALE GENOMIC DNA]</scope>
    <source>
        <strain evidence="4 5">20558/3kl.</strain>
    </source>
</reference>
<proteinExistence type="predicted"/>
<dbReference type="PANTHER" id="PTHR30408:SF12">
    <property type="entry name" value="TYPE I RESTRICTION ENZYME MJAVIII SPECIFICITY SUBUNIT"/>
    <property type="match status" value="1"/>
</dbReference>
<dbReference type="InterPro" id="IPR052021">
    <property type="entry name" value="Type-I_RS_S_subunit"/>
</dbReference>
<evidence type="ECO:0000256" key="3">
    <source>
        <dbReference type="SAM" id="Coils"/>
    </source>
</evidence>
<dbReference type="AlphaFoldDB" id="A0A0A2XQJ3"/>
<dbReference type="InterPro" id="IPR044946">
    <property type="entry name" value="Restrct_endonuc_typeI_TRD_sf"/>
</dbReference>
<dbReference type="PANTHER" id="PTHR30408">
    <property type="entry name" value="TYPE-1 RESTRICTION ENZYME ECOKI SPECIFICITY PROTEIN"/>
    <property type="match status" value="1"/>
</dbReference>
<feature type="coiled-coil region" evidence="3">
    <location>
        <begin position="432"/>
        <end position="459"/>
    </location>
</feature>
<sequence length="468" mass="52830">MVNNVQNSAPISPLAQPFNWVSVPLEEVINAGLRLEASVYATEAEKAKLKIKNGRYGSISLSQLVENCFYPGRFKRDYRKKSENLMGFIGSAEMLATNPEPQKWMPPNDVVSVIRGQLLLSRSGTIGKVTYVNETLSKLLVSEHAIRISAPKFAGYLYAFFKSEYGYLITNSLTHGSVVSQIEPSHILSIKIPNAPDTLKAEIHQLVMDSFALRDESNRLLQQAEQLLKTALKLPALEVFEQRDNQPYTFSISSQQLSGRFEANFHHPVVQKIEQHLKQHAQAVSSLADSELVSSIFLPGRYKRYYVSPEFGVPFLGGKEILELDPRGEKYLSLKQHGDRIAEELKLKENMILVTRSGTIGKVVLIPSYWENWVASEHLLRVNPKSSELAGYLYVWLNSPWALPLIQRHTYGSVIFEIDQHHLANVSVPLLEKSIMQEINELALQANKLRSQAFEKEQQALAKFESVL</sequence>